<dbReference type="KEGG" id="pyr:P186_2609"/>
<keyword evidence="2" id="KW-1185">Reference proteome</keyword>
<dbReference type="Pfam" id="PF09969">
    <property type="entry name" value="DUF2203"/>
    <property type="match status" value="1"/>
</dbReference>
<organism evidence="1 2">
    <name type="scientific">Pyrobaculum ferrireducens</name>
    <dbReference type="NCBI Taxonomy" id="1104324"/>
    <lineage>
        <taxon>Archaea</taxon>
        <taxon>Thermoproteota</taxon>
        <taxon>Thermoprotei</taxon>
        <taxon>Thermoproteales</taxon>
        <taxon>Thermoproteaceae</taxon>
        <taxon>Pyrobaculum</taxon>
    </lineage>
</organism>
<dbReference type="HOGENOM" id="CLU_137908_1_0_2"/>
<reference evidence="1 2" key="1">
    <citation type="journal article" date="2012" name="J. Bacteriol.">
        <title>Complete genome sequence of strain 1860, a crenarchaeon of the genus pyrobaculum able to grow with various electron acceptors.</title>
        <authorList>
            <person name="Mardanov A.V."/>
            <person name="Gumerov V.M."/>
            <person name="Slobodkina G.B."/>
            <person name="Beletsky A.V."/>
            <person name="Bonch-Osmolovskaya E.A."/>
            <person name="Ravin N.V."/>
            <person name="Skryabin K.G."/>
        </authorList>
    </citation>
    <scope>NUCLEOTIDE SEQUENCE [LARGE SCALE GENOMIC DNA]</scope>
    <source>
        <strain evidence="1 2">1860</strain>
    </source>
</reference>
<sequence length="111" mass="12917">MKLFTLEEANEVVKQLRPLLAPVVEAARRWDELTPEEMEEAERQAQWLLKAASENGFIIRDFVNGIVDFPTVTRDGDFVYLCWKIDEPEVMYYHGPEGFAGRRRIKPGLFD</sequence>
<proteinExistence type="predicted"/>
<dbReference type="Proteomes" id="UP000005867">
    <property type="component" value="Chromosome"/>
</dbReference>
<dbReference type="AlphaFoldDB" id="G7VDL4"/>
<dbReference type="eggNOG" id="arCOG05495">
    <property type="taxonomic scope" value="Archaea"/>
</dbReference>
<name>G7VDL4_9CREN</name>
<dbReference type="InterPro" id="IPR018699">
    <property type="entry name" value="DUF2203"/>
</dbReference>
<accession>G7VDL4</accession>
<dbReference type="PIRSF" id="PIRSF016498">
    <property type="entry name" value="UCP016498"/>
    <property type="match status" value="1"/>
</dbReference>
<dbReference type="RefSeq" id="WP_014289818.1">
    <property type="nucleotide sequence ID" value="NC_016645.1"/>
</dbReference>
<dbReference type="BioCyc" id="PSP1104324:GJSN-2553-MONOMER"/>
<dbReference type="EMBL" id="CP003098">
    <property type="protein sequence ID" value="AET33993.1"/>
    <property type="molecule type" value="Genomic_DNA"/>
</dbReference>
<gene>
    <name evidence="1" type="ORF">P186_2609</name>
</gene>
<evidence type="ECO:0000313" key="1">
    <source>
        <dbReference type="EMBL" id="AET33993.1"/>
    </source>
</evidence>
<dbReference type="STRING" id="1104324.P186_2609"/>
<evidence type="ECO:0000313" key="2">
    <source>
        <dbReference type="Proteomes" id="UP000005867"/>
    </source>
</evidence>
<dbReference type="GeneID" id="11594210"/>
<dbReference type="OrthoDB" id="7857at2157"/>
<evidence type="ECO:0008006" key="3">
    <source>
        <dbReference type="Google" id="ProtNLM"/>
    </source>
</evidence>
<protein>
    <recommendedName>
        <fullName evidence="3">DUF2203 domain-containing protein</fullName>
    </recommendedName>
</protein>